<dbReference type="PRINTS" id="PR00081">
    <property type="entry name" value="GDHRDH"/>
</dbReference>
<evidence type="ECO:0000256" key="2">
    <source>
        <dbReference type="ARBA" id="ARBA00023002"/>
    </source>
</evidence>
<comment type="similarity">
    <text evidence="1 3">Belongs to the short-chain dehydrogenases/reductases (SDR) family.</text>
</comment>
<dbReference type="PANTHER" id="PTHR44196:SF1">
    <property type="entry name" value="DEHYDROGENASE_REDUCTASE SDR FAMILY MEMBER 7B"/>
    <property type="match status" value="1"/>
</dbReference>
<proteinExistence type="inferred from homology"/>
<dbReference type="PRINTS" id="PR00080">
    <property type="entry name" value="SDRFAMILY"/>
</dbReference>
<evidence type="ECO:0000313" key="5">
    <source>
        <dbReference type="EMBL" id="GKT06390.1"/>
    </source>
</evidence>
<evidence type="ECO:0000259" key="4">
    <source>
        <dbReference type="SMART" id="SM00822"/>
    </source>
</evidence>
<dbReference type="PROSITE" id="PS00061">
    <property type="entry name" value="ADH_SHORT"/>
    <property type="match status" value="1"/>
</dbReference>
<protein>
    <submittedName>
        <fullName evidence="5">Oxidoreductase</fullName>
    </submittedName>
</protein>
<reference evidence="5 6" key="1">
    <citation type="submission" date="2022-03" db="EMBL/GenBank/DDBJ databases">
        <title>Draft genome sequence of Furfurilactobacillus curtus JCM 31185.</title>
        <authorList>
            <person name="Suzuki S."/>
            <person name="Endo A."/>
            <person name="Kajikawa A."/>
        </authorList>
    </citation>
    <scope>NUCLEOTIDE SEQUENCE [LARGE SCALE GENOMIC DNA]</scope>
    <source>
        <strain evidence="5 6">JCM 31185</strain>
    </source>
</reference>
<dbReference type="InterPro" id="IPR057326">
    <property type="entry name" value="KR_dom"/>
</dbReference>
<dbReference type="InterPro" id="IPR020904">
    <property type="entry name" value="Sc_DH/Rdtase_CS"/>
</dbReference>
<dbReference type="Gene3D" id="3.40.50.720">
    <property type="entry name" value="NAD(P)-binding Rossmann-like Domain"/>
    <property type="match status" value="1"/>
</dbReference>
<gene>
    <name evidence="5" type="primary">dltE</name>
    <name evidence="5" type="ORF">JCM31185_16770</name>
</gene>
<name>A0ABQ5JQT6_9LACO</name>
<keyword evidence="2" id="KW-0560">Oxidoreductase</keyword>
<dbReference type="Pfam" id="PF00106">
    <property type="entry name" value="adh_short"/>
    <property type="match status" value="1"/>
</dbReference>
<dbReference type="SMART" id="SM00822">
    <property type="entry name" value="PKS_KR"/>
    <property type="match status" value="1"/>
</dbReference>
<evidence type="ECO:0000256" key="3">
    <source>
        <dbReference type="RuleBase" id="RU000363"/>
    </source>
</evidence>
<dbReference type="Proteomes" id="UP001628078">
    <property type="component" value="Unassembled WGS sequence"/>
</dbReference>
<organism evidence="5 6">
    <name type="scientific">Furfurilactobacillus curtus</name>
    <dbReference type="NCBI Taxonomy" id="1746200"/>
    <lineage>
        <taxon>Bacteria</taxon>
        <taxon>Bacillati</taxon>
        <taxon>Bacillota</taxon>
        <taxon>Bacilli</taxon>
        <taxon>Lactobacillales</taxon>
        <taxon>Lactobacillaceae</taxon>
        <taxon>Furfurilactobacillus</taxon>
    </lineage>
</organism>
<evidence type="ECO:0000256" key="1">
    <source>
        <dbReference type="ARBA" id="ARBA00006484"/>
    </source>
</evidence>
<evidence type="ECO:0000313" key="6">
    <source>
        <dbReference type="Proteomes" id="UP001628078"/>
    </source>
</evidence>
<sequence>MKLTNNTILITGGTSGIGLALAERLDEADNQIIILGRNQTKLTQVQQRHPKFATYQADVSRPETLAALPSWLKTHYPKLNIVINSAGTMRAFSLFDESVSVNALVSDIQTNLIGTIAVDKLLINQLRTQPEALIVNISSGLANLGVATHPSYSASKAGVHMFTDALHEQLQSIGATQVHVMELVPPMVAETNLESVSSTTAPGNMKLPDLITAALKGMNQDKKRVNPGLSKGMRLAGKIAPDPAEHRLATTMIPQYFPNGLI</sequence>
<comment type="caution">
    <text evidence="5">The sequence shown here is derived from an EMBL/GenBank/DDBJ whole genome shotgun (WGS) entry which is preliminary data.</text>
</comment>
<dbReference type="InterPro" id="IPR002347">
    <property type="entry name" value="SDR_fam"/>
</dbReference>
<dbReference type="SUPFAM" id="SSF51735">
    <property type="entry name" value="NAD(P)-binding Rossmann-fold domains"/>
    <property type="match status" value="1"/>
</dbReference>
<feature type="domain" description="Ketoreductase" evidence="4">
    <location>
        <begin position="6"/>
        <end position="187"/>
    </location>
</feature>
<dbReference type="EMBL" id="BQXO01000005">
    <property type="protein sequence ID" value="GKT06390.1"/>
    <property type="molecule type" value="Genomic_DNA"/>
</dbReference>
<accession>A0ABQ5JQT6</accession>
<keyword evidence="6" id="KW-1185">Reference proteome</keyword>
<dbReference type="InterPro" id="IPR036291">
    <property type="entry name" value="NAD(P)-bd_dom_sf"/>
</dbReference>
<dbReference type="PANTHER" id="PTHR44196">
    <property type="entry name" value="DEHYDROGENASE/REDUCTASE SDR FAMILY MEMBER 7B"/>
    <property type="match status" value="1"/>
</dbReference>
<dbReference type="RefSeq" id="WP_407884488.1">
    <property type="nucleotide sequence ID" value="NZ_BQXO01000005.1"/>
</dbReference>